<dbReference type="EMBL" id="JAPQKH010000008">
    <property type="protein sequence ID" value="KAJ5083799.1"/>
    <property type="molecule type" value="Genomic_DNA"/>
</dbReference>
<keyword evidence="5" id="KW-0964">Secreted</keyword>
<evidence type="ECO:0000256" key="7">
    <source>
        <dbReference type="ARBA" id="ARBA00022622"/>
    </source>
</evidence>
<keyword evidence="12 15" id="KW-1015">Disulfide bond</keyword>
<feature type="signal peptide" evidence="17">
    <location>
        <begin position="1"/>
        <end position="19"/>
    </location>
</feature>
<keyword evidence="9 17" id="KW-0732">Signal</keyword>
<proteinExistence type="inferred from homology"/>
<evidence type="ECO:0000259" key="18">
    <source>
        <dbReference type="PROSITE" id="PS52012"/>
    </source>
</evidence>
<dbReference type="AlphaFoldDB" id="A0A9W9ELB3"/>
<keyword evidence="13" id="KW-0325">Glycoprotein</keyword>
<sequence length="177" mass="16735">MKVSPLVLALATLISAATAQLGDLPTCAESCATDAVPSSCGIDVACICNSSSFLADIACCIVGKCDEADQEKTLKAAKKICAAGGVTDIPTTVACTTGSAASAASTASTTSTTSTASAGHSTSTTTSSSASKTTGSSSATSASASASTSTAGAILAQATDVSLMAAAGAAAALAMFV</sequence>
<organism evidence="19 20">
    <name type="scientific">Penicillium angulare</name>
    <dbReference type="NCBI Taxonomy" id="116970"/>
    <lineage>
        <taxon>Eukaryota</taxon>
        <taxon>Fungi</taxon>
        <taxon>Dikarya</taxon>
        <taxon>Ascomycota</taxon>
        <taxon>Pezizomycotina</taxon>
        <taxon>Eurotiomycetes</taxon>
        <taxon>Eurotiomycetidae</taxon>
        <taxon>Eurotiales</taxon>
        <taxon>Aspergillaceae</taxon>
        <taxon>Penicillium</taxon>
    </lineage>
</organism>
<reference evidence="19" key="2">
    <citation type="journal article" date="2023" name="IMA Fungus">
        <title>Comparative genomic study of the Penicillium genus elucidates a diverse pangenome and 15 lateral gene transfer events.</title>
        <authorList>
            <person name="Petersen C."/>
            <person name="Sorensen T."/>
            <person name="Nielsen M.R."/>
            <person name="Sondergaard T.E."/>
            <person name="Sorensen J.L."/>
            <person name="Fitzpatrick D.A."/>
            <person name="Frisvad J.C."/>
            <person name="Nielsen K.L."/>
        </authorList>
    </citation>
    <scope>NUCLEOTIDE SEQUENCE</scope>
    <source>
        <strain evidence="19">IBT 30069</strain>
    </source>
</reference>
<comment type="subcellular location">
    <subcellularLocation>
        <location evidence="1">Cell membrane</location>
        <topology evidence="1">Lipid-anchor</topology>
        <topology evidence="1">GPI-anchor</topology>
    </subcellularLocation>
    <subcellularLocation>
        <location evidence="2">Secreted</location>
    </subcellularLocation>
</comment>
<dbReference type="PANTHER" id="PTHR37928">
    <property type="entry name" value="CFEM DOMAIN PROTEIN (AFU_ORTHOLOGUE AFUA_6G14090)"/>
    <property type="match status" value="1"/>
</dbReference>
<keyword evidence="11" id="KW-0472">Membrane</keyword>
<dbReference type="InterPro" id="IPR051735">
    <property type="entry name" value="CFEM_domain"/>
</dbReference>
<gene>
    <name evidence="19" type="ORF">N7456_013226</name>
</gene>
<dbReference type="GO" id="GO:0005576">
    <property type="term" value="C:extracellular region"/>
    <property type="evidence" value="ECO:0007669"/>
    <property type="project" value="UniProtKB-SubCell"/>
</dbReference>
<dbReference type="GO" id="GO:0046872">
    <property type="term" value="F:metal ion binding"/>
    <property type="evidence" value="ECO:0007669"/>
    <property type="project" value="UniProtKB-UniRule"/>
</dbReference>
<accession>A0A9W9ELB3</accession>
<evidence type="ECO:0000256" key="17">
    <source>
        <dbReference type="SAM" id="SignalP"/>
    </source>
</evidence>
<feature type="chain" id="PRO_5040998068" description="CFEM domain-containing protein" evidence="17">
    <location>
        <begin position="20"/>
        <end position="177"/>
    </location>
</feature>
<keyword evidence="4" id="KW-1003">Cell membrane</keyword>
<keyword evidence="8 15" id="KW-0479">Metal-binding</keyword>
<evidence type="ECO:0000256" key="11">
    <source>
        <dbReference type="ARBA" id="ARBA00023136"/>
    </source>
</evidence>
<evidence type="ECO:0000256" key="3">
    <source>
        <dbReference type="ARBA" id="ARBA00010031"/>
    </source>
</evidence>
<feature type="region of interest" description="Disordered" evidence="16">
    <location>
        <begin position="111"/>
        <end position="143"/>
    </location>
</feature>
<keyword evidence="10 15" id="KW-0408">Iron</keyword>
<dbReference type="PROSITE" id="PS52012">
    <property type="entry name" value="CFEM"/>
    <property type="match status" value="1"/>
</dbReference>
<keyword evidence="6 15" id="KW-0349">Heme</keyword>
<comment type="similarity">
    <text evidence="3">Belongs to the RBT5 family.</text>
</comment>
<reference evidence="19" key="1">
    <citation type="submission" date="2022-11" db="EMBL/GenBank/DDBJ databases">
        <authorList>
            <person name="Petersen C."/>
        </authorList>
    </citation>
    <scope>NUCLEOTIDE SEQUENCE</scope>
    <source>
        <strain evidence="19">IBT 30069</strain>
    </source>
</reference>
<evidence type="ECO:0000256" key="5">
    <source>
        <dbReference type="ARBA" id="ARBA00022525"/>
    </source>
</evidence>
<evidence type="ECO:0000256" key="12">
    <source>
        <dbReference type="ARBA" id="ARBA00023157"/>
    </source>
</evidence>
<keyword evidence="7" id="KW-0336">GPI-anchor</keyword>
<evidence type="ECO:0000256" key="6">
    <source>
        <dbReference type="ARBA" id="ARBA00022617"/>
    </source>
</evidence>
<comment type="caution">
    <text evidence="15">Lacks conserved residue(s) required for the propagation of feature annotation.</text>
</comment>
<evidence type="ECO:0000256" key="14">
    <source>
        <dbReference type="ARBA" id="ARBA00023288"/>
    </source>
</evidence>
<feature type="domain" description="CFEM" evidence="18">
    <location>
        <begin position="1"/>
        <end position="108"/>
    </location>
</feature>
<evidence type="ECO:0000313" key="20">
    <source>
        <dbReference type="Proteomes" id="UP001149165"/>
    </source>
</evidence>
<feature type="binding site" description="axial binding residue" evidence="15">
    <location>
        <position position="43"/>
    </location>
    <ligand>
        <name>heme</name>
        <dbReference type="ChEBI" id="CHEBI:30413"/>
    </ligand>
    <ligandPart>
        <name>Fe</name>
        <dbReference type="ChEBI" id="CHEBI:18248"/>
    </ligandPart>
</feature>
<feature type="disulfide bond" evidence="15">
    <location>
        <begin position="48"/>
        <end position="81"/>
    </location>
</feature>
<dbReference type="GO" id="GO:0098552">
    <property type="term" value="C:side of membrane"/>
    <property type="evidence" value="ECO:0007669"/>
    <property type="project" value="UniProtKB-KW"/>
</dbReference>
<evidence type="ECO:0000256" key="13">
    <source>
        <dbReference type="ARBA" id="ARBA00023180"/>
    </source>
</evidence>
<dbReference type="InterPro" id="IPR008427">
    <property type="entry name" value="Extracellular_membr_CFEM_dom"/>
</dbReference>
<dbReference type="Proteomes" id="UP001149165">
    <property type="component" value="Unassembled WGS sequence"/>
</dbReference>
<dbReference type="Pfam" id="PF05730">
    <property type="entry name" value="CFEM"/>
    <property type="match status" value="1"/>
</dbReference>
<evidence type="ECO:0000256" key="2">
    <source>
        <dbReference type="ARBA" id="ARBA00004613"/>
    </source>
</evidence>
<dbReference type="PANTHER" id="PTHR37928:SF2">
    <property type="entry name" value="GPI ANCHORED CFEM DOMAIN PROTEIN (AFU_ORTHOLOGUE AFUA_6G10580)"/>
    <property type="match status" value="1"/>
</dbReference>
<dbReference type="OrthoDB" id="3065412at2759"/>
<dbReference type="SMART" id="SM00747">
    <property type="entry name" value="CFEM"/>
    <property type="match status" value="1"/>
</dbReference>
<evidence type="ECO:0000256" key="10">
    <source>
        <dbReference type="ARBA" id="ARBA00023004"/>
    </source>
</evidence>
<evidence type="ECO:0000256" key="1">
    <source>
        <dbReference type="ARBA" id="ARBA00004609"/>
    </source>
</evidence>
<name>A0A9W9ELB3_9EURO</name>
<evidence type="ECO:0000256" key="15">
    <source>
        <dbReference type="PROSITE-ProRule" id="PRU01356"/>
    </source>
</evidence>
<evidence type="ECO:0000256" key="4">
    <source>
        <dbReference type="ARBA" id="ARBA00022475"/>
    </source>
</evidence>
<comment type="caution">
    <text evidence="19">The sequence shown here is derived from an EMBL/GenBank/DDBJ whole genome shotgun (WGS) entry which is preliminary data.</text>
</comment>
<evidence type="ECO:0000256" key="16">
    <source>
        <dbReference type="SAM" id="MobiDB-lite"/>
    </source>
</evidence>
<evidence type="ECO:0000313" key="19">
    <source>
        <dbReference type="EMBL" id="KAJ5083799.1"/>
    </source>
</evidence>
<keyword evidence="20" id="KW-1185">Reference proteome</keyword>
<dbReference type="GO" id="GO:0005886">
    <property type="term" value="C:plasma membrane"/>
    <property type="evidence" value="ECO:0007669"/>
    <property type="project" value="UniProtKB-SubCell"/>
</dbReference>
<evidence type="ECO:0000256" key="8">
    <source>
        <dbReference type="ARBA" id="ARBA00022723"/>
    </source>
</evidence>
<keyword evidence="14" id="KW-0449">Lipoprotein</keyword>
<evidence type="ECO:0000256" key="9">
    <source>
        <dbReference type="ARBA" id="ARBA00022729"/>
    </source>
</evidence>
<protein>
    <recommendedName>
        <fullName evidence="18">CFEM domain-containing protein</fullName>
    </recommendedName>
</protein>